<dbReference type="AlphaFoldDB" id="A0A1V8TQ06"/>
<organism evidence="8 9">
    <name type="scientific">Cryoendolithus antarcticus</name>
    <dbReference type="NCBI Taxonomy" id="1507870"/>
    <lineage>
        <taxon>Eukaryota</taxon>
        <taxon>Fungi</taxon>
        <taxon>Dikarya</taxon>
        <taxon>Ascomycota</taxon>
        <taxon>Pezizomycotina</taxon>
        <taxon>Dothideomycetes</taxon>
        <taxon>Dothideomycetidae</taxon>
        <taxon>Cladosporiales</taxon>
        <taxon>Cladosporiaceae</taxon>
        <taxon>Cryoendolithus</taxon>
    </lineage>
</organism>
<comment type="caution">
    <text evidence="8">The sequence shown here is derived from an EMBL/GenBank/DDBJ whole genome shotgun (WGS) entry which is preliminary data.</text>
</comment>
<evidence type="ECO:0000256" key="3">
    <source>
        <dbReference type="ARBA" id="ARBA00016573"/>
    </source>
</evidence>
<reference evidence="9" key="1">
    <citation type="submission" date="2017-03" db="EMBL/GenBank/DDBJ databases">
        <title>Genomes of endolithic fungi from Antarctica.</title>
        <authorList>
            <person name="Coleine C."/>
            <person name="Masonjones S."/>
            <person name="Stajich J.E."/>
        </authorList>
    </citation>
    <scope>NUCLEOTIDE SEQUENCE [LARGE SCALE GENOMIC DNA]</scope>
    <source>
        <strain evidence="9">CCFEE 5527</strain>
    </source>
</reference>
<evidence type="ECO:0000256" key="1">
    <source>
        <dbReference type="ARBA" id="ARBA00004245"/>
    </source>
</evidence>
<dbReference type="STRING" id="1507870.A0A1V8TQ06"/>
<protein>
    <recommendedName>
        <fullName evidence="3">Dynactin subunit 6</fullName>
    </recommendedName>
</protein>
<evidence type="ECO:0000256" key="2">
    <source>
        <dbReference type="ARBA" id="ARBA00007719"/>
    </source>
</evidence>
<evidence type="ECO:0000313" key="8">
    <source>
        <dbReference type="EMBL" id="OQO13467.1"/>
    </source>
</evidence>
<keyword evidence="9" id="KW-1185">Reference proteome</keyword>
<gene>
    <name evidence="8" type="ORF">B0A48_01695</name>
</gene>
<dbReference type="EMBL" id="NAJO01000003">
    <property type="protein sequence ID" value="OQO13467.1"/>
    <property type="molecule type" value="Genomic_DNA"/>
</dbReference>
<dbReference type="InParanoid" id="A0A1V8TQ06"/>
<name>A0A1V8TQ06_9PEZI</name>
<dbReference type="InterPro" id="IPR027777">
    <property type="entry name" value="DCTN6"/>
</dbReference>
<dbReference type="InterPro" id="IPR011004">
    <property type="entry name" value="Trimer_LpxA-like_sf"/>
</dbReference>
<comment type="subcellular location">
    <subcellularLocation>
        <location evidence="1">Cytoplasm</location>
        <location evidence="1">Cytoskeleton</location>
    </subcellularLocation>
</comment>
<accession>A0A1V8TQ06</accession>
<feature type="region of interest" description="Disordered" evidence="7">
    <location>
        <begin position="1"/>
        <end position="27"/>
    </location>
</feature>
<dbReference type="GO" id="GO:0007052">
    <property type="term" value="P:mitotic spindle organization"/>
    <property type="evidence" value="ECO:0007669"/>
    <property type="project" value="TreeGrafter"/>
</dbReference>
<evidence type="ECO:0000256" key="4">
    <source>
        <dbReference type="ARBA" id="ARBA00022490"/>
    </source>
</evidence>
<comment type="function">
    <text evidence="6">Part of the dynactin complex that activates the molecular motor dynein for ultra-processive transport along microtubules.</text>
</comment>
<dbReference type="SUPFAM" id="SSF51161">
    <property type="entry name" value="Trimeric LpxA-like enzymes"/>
    <property type="match status" value="1"/>
</dbReference>
<proteinExistence type="inferred from homology"/>
<dbReference type="Proteomes" id="UP000192596">
    <property type="component" value="Unassembled WGS sequence"/>
</dbReference>
<evidence type="ECO:0000256" key="7">
    <source>
        <dbReference type="SAM" id="MobiDB-lite"/>
    </source>
</evidence>
<evidence type="ECO:0000313" key="9">
    <source>
        <dbReference type="Proteomes" id="UP000192596"/>
    </source>
</evidence>
<feature type="compositionally biased region" description="Low complexity" evidence="7">
    <location>
        <begin position="8"/>
        <end position="26"/>
    </location>
</feature>
<dbReference type="PANTHER" id="PTHR13072:SF0">
    <property type="entry name" value="DYNACTIN SUBUNIT 6"/>
    <property type="match status" value="1"/>
</dbReference>
<evidence type="ECO:0000256" key="5">
    <source>
        <dbReference type="ARBA" id="ARBA00023212"/>
    </source>
</evidence>
<dbReference type="GO" id="GO:0005869">
    <property type="term" value="C:dynactin complex"/>
    <property type="evidence" value="ECO:0007669"/>
    <property type="project" value="InterPro"/>
</dbReference>
<dbReference type="PANTHER" id="PTHR13072">
    <property type="entry name" value="DYNACTIN 6"/>
    <property type="match status" value="1"/>
</dbReference>
<comment type="similarity">
    <text evidence="2">Belongs to the dynactin subunits 5/6 family. Dynactin subunit 6 subfamily.</text>
</comment>
<evidence type="ECO:0000256" key="6">
    <source>
        <dbReference type="ARBA" id="ARBA00034687"/>
    </source>
</evidence>
<keyword evidence="4" id="KW-0963">Cytoplasm</keyword>
<dbReference type="OrthoDB" id="2355at2759"/>
<keyword evidence="5" id="KW-0206">Cytoskeleton</keyword>
<dbReference type="Gene3D" id="2.160.10.10">
    <property type="entry name" value="Hexapeptide repeat proteins"/>
    <property type="match status" value="1"/>
</dbReference>
<sequence length="227" mass="23468">MSAPRLPSQTSNRSQTSNTSSAAAASVRPPLKIHSTAIVSERAVLTGSHPITIGERAVIHPFAHLRAEGGSVTIGEYCTIDETAVVGLPAGEGGEVVLEKGVAVHSGAVVLGSIIGEGSEIGVKARIGKGATVGQYATVAAAETVEDGGNVGDFGVVFGRGRKRVDGLLEGSEELRELRLTSQRKMCKALESLVPDGGMKWRGPPLVQVQLELAPHAHMNAIKGPTL</sequence>
<dbReference type="GO" id="GO:0070840">
    <property type="term" value="F:dynein complex binding"/>
    <property type="evidence" value="ECO:0007669"/>
    <property type="project" value="TreeGrafter"/>
</dbReference>